<dbReference type="Proteomes" id="UP000467700">
    <property type="component" value="Unassembled WGS sequence"/>
</dbReference>
<dbReference type="OrthoDB" id="3070804at2759"/>
<reference evidence="1 2" key="1">
    <citation type="submission" date="2020-01" db="EMBL/GenBank/DDBJ databases">
        <authorList>
            <person name="Gupta K D."/>
        </authorList>
    </citation>
    <scope>NUCLEOTIDE SEQUENCE [LARGE SCALE GENOMIC DNA]</scope>
</reference>
<evidence type="ECO:0000313" key="2">
    <source>
        <dbReference type="Proteomes" id="UP000467700"/>
    </source>
</evidence>
<proteinExistence type="predicted"/>
<accession>A0A8S0WRV8</accession>
<comment type="caution">
    <text evidence="1">The sequence shown here is derived from an EMBL/GenBank/DDBJ whole genome shotgun (WGS) entry which is preliminary data.</text>
</comment>
<dbReference type="AlphaFoldDB" id="A0A8S0WRV8"/>
<keyword evidence="2" id="KW-1185">Reference proteome</keyword>
<dbReference type="EMBL" id="CACVBS010000076">
    <property type="protein sequence ID" value="CAA7269247.1"/>
    <property type="molecule type" value="Genomic_DNA"/>
</dbReference>
<gene>
    <name evidence="1" type="ORF">AAE3_LOCUS11480</name>
</gene>
<sequence length="213" mass="23519">MSDNIDSSSLNLQQLLIPDTIFTPSVLAQRQSNELVVYSPTVSSTVTIAYPAHCNALIKAENVCRFLTNRDGFWECFCALISEHLVPTHIVVSHASGEVLVFCHYMGTAHEESHCGFYMNLTRKAKTARLFSNYNHIPTTASKQPALMTPIVKAFQAGHAGSNKIAPYFEGYLGELASDYPGNPGAHQLHSGLIMKPAKRRISSSKESCFIQW</sequence>
<organism evidence="1 2">
    <name type="scientific">Cyclocybe aegerita</name>
    <name type="common">Black poplar mushroom</name>
    <name type="synonym">Agrocybe aegerita</name>
    <dbReference type="NCBI Taxonomy" id="1973307"/>
    <lineage>
        <taxon>Eukaryota</taxon>
        <taxon>Fungi</taxon>
        <taxon>Dikarya</taxon>
        <taxon>Basidiomycota</taxon>
        <taxon>Agaricomycotina</taxon>
        <taxon>Agaricomycetes</taxon>
        <taxon>Agaricomycetidae</taxon>
        <taxon>Agaricales</taxon>
        <taxon>Agaricineae</taxon>
        <taxon>Bolbitiaceae</taxon>
        <taxon>Cyclocybe</taxon>
    </lineage>
</organism>
<protein>
    <submittedName>
        <fullName evidence="1">Uncharacterized protein</fullName>
    </submittedName>
</protein>
<evidence type="ECO:0000313" key="1">
    <source>
        <dbReference type="EMBL" id="CAA7269247.1"/>
    </source>
</evidence>
<name>A0A8S0WRV8_CYCAE</name>